<evidence type="ECO:0000313" key="1">
    <source>
        <dbReference type="EMBL" id="VDM79656.1"/>
    </source>
</evidence>
<dbReference type="Proteomes" id="UP000270094">
    <property type="component" value="Unassembled WGS sequence"/>
</dbReference>
<protein>
    <submittedName>
        <fullName evidence="1">Uncharacterized protein</fullName>
    </submittedName>
</protein>
<accession>A0A3P7J8M1</accession>
<keyword evidence="2" id="KW-1185">Reference proteome</keyword>
<dbReference type="EMBL" id="UYYB01105905">
    <property type="protein sequence ID" value="VDM79656.1"/>
    <property type="molecule type" value="Genomic_DNA"/>
</dbReference>
<gene>
    <name evidence="1" type="ORF">SVUK_LOCUS14654</name>
</gene>
<dbReference type="OrthoDB" id="7550572at2759"/>
<organism evidence="1 2">
    <name type="scientific">Strongylus vulgaris</name>
    <name type="common">Blood worm</name>
    <dbReference type="NCBI Taxonomy" id="40348"/>
    <lineage>
        <taxon>Eukaryota</taxon>
        <taxon>Metazoa</taxon>
        <taxon>Ecdysozoa</taxon>
        <taxon>Nematoda</taxon>
        <taxon>Chromadorea</taxon>
        <taxon>Rhabditida</taxon>
        <taxon>Rhabditina</taxon>
        <taxon>Rhabditomorpha</taxon>
        <taxon>Strongyloidea</taxon>
        <taxon>Strongylidae</taxon>
        <taxon>Strongylus</taxon>
    </lineage>
</organism>
<name>A0A3P7J8M1_STRVU</name>
<proteinExistence type="predicted"/>
<reference evidence="1 2" key="1">
    <citation type="submission" date="2018-11" db="EMBL/GenBank/DDBJ databases">
        <authorList>
            <consortium name="Pathogen Informatics"/>
        </authorList>
    </citation>
    <scope>NUCLEOTIDE SEQUENCE [LARGE SCALE GENOMIC DNA]</scope>
</reference>
<dbReference type="AlphaFoldDB" id="A0A3P7J8M1"/>
<evidence type="ECO:0000313" key="2">
    <source>
        <dbReference type="Proteomes" id="UP000270094"/>
    </source>
</evidence>
<sequence length="199" mass="22866">MSPNYKNTPLDEIKLDLDDKCAINWNYVGSSKFCLFVWLMNEIVPIHNASDQMASSTHMNVSPKQRSKAAKRIFKPHMNVSPKQRSKAAKRIFKQTKIPRCQASNDLQWLIEARLQKFLYFPPLESKTYSEVLCNFLLGLHAYRGTPDYAASDSLEKEFTGVMKEVSEFGPVSSSSVRRMTRRAWRRLERGKPSVLGEC</sequence>